<evidence type="ECO:0000256" key="3">
    <source>
        <dbReference type="ARBA" id="ARBA00023002"/>
    </source>
</evidence>
<dbReference type="InterPro" id="IPR018170">
    <property type="entry name" value="Aldo/ket_reductase_CS"/>
</dbReference>
<evidence type="ECO:0000259" key="7">
    <source>
        <dbReference type="Pfam" id="PF00248"/>
    </source>
</evidence>
<feature type="site" description="Lowers pKa of active site Tyr" evidence="6">
    <location>
        <position position="84"/>
    </location>
</feature>
<evidence type="ECO:0000256" key="1">
    <source>
        <dbReference type="ARBA" id="ARBA00007905"/>
    </source>
</evidence>
<feature type="active site" description="Proton donor" evidence="4">
    <location>
        <position position="59"/>
    </location>
</feature>
<evidence type="ECO:0000256" key="2">
    <source>
        <dbReference type="ARBA" id="ARBA00022857"/>
    </source>
</evidence>
<proteinExistence type="inferred from homology"/>
<dbReference type="PRINTS" id="PR00069">
    <property type="entry name" value="ALDKETRDTASE"/>
</dbReference>
<feature type="binding site" evidence="5">
    <location>
        <position position="117"/>
    </location>
    <ligand>
        <name>substrate</name>
    </ligand>
</feature>
<evidence type="ECO:0000256" key="5">
    <source>
        <dbReference type="PIRSR" id="PIRSR000097-2"/>
    </source>
</evidence>
<keyword evidence="2" id="KW-0521">NADP</keyword>
<dbReference type="PIRSF" id="PIRSF000097">
    <property type="entry name" value="AKR"/>
    <property type="match status" value="1"/>
</dbReference>
<evidence type="ECO:0000256" key="6">
    <source>
        <dbReference type="PIRSR" id="PIRSR000097-3"/>
    </source>
</evidence>
<dbReference type="HOGENOM" id="CLU_023205_0_1_11"/>
<organism evidence="8 9">
    <name type="scientific">Mycobacterium [tuberculosis] TKK-01-0051</name>
    <dbReference type="NCBI Taxonomy" id="1324261"/>
    <lineage>
        <taxon>Bacteria</taxon>
        <taxon>Bacillati</taxon>
        <taxon>Actinomycetota</taxon>
        <taxon>Actinomycetes</taxon>
        <taxon>Mycobacteriales</taxon>
        <taxon>Mycobacteriaceae</taxon>
        <taxon>Mycobacterium</taxon>
        <taxon>Mycobacterium avium complex (MAC)</taxon>
    </lineage>
</organism>
<sequence>MNELAGESGSALPSIALNDENTIPALGLGVAELSDDETERAVSAALEVGCRLIDTAAVYGNEAAVGRAIAASGIPRAELFVTTKLATADQGFQKAMDACSASLERLGLDYVDLYLIHWPAAALGTYVNSFGGMIQSRGNGQARSIGVSNFTDEYLTTVIDLTFVTPAVNQIELHPLLNQEALRKTNAEHNVLTQSYTPLALGKLNDNPTVNSVAGEYGKTASQVLLRWNLQLGNAVVFRSANAEHIASNLDVFDFELADEHMDAINGLNDGTRLRPDPETYTGS</sequence>
<dbReference type="Gene3D" id="3.20.20.100">
    <property type="entry name" value="NADP-dependent oxidoreductase domain"/>
    <property type="match status" value="1"/>
</dbReference>
<protein>
    <recommendedName>
        <fullName evidence="7">NADP-dependent oxidoreductase domain-containing protein</fullName>
    </recommendedName>
</protein>
<keyword evidence="3" id="KW-0560">Oxidoreductase</keyword>
<accession>A0A051U5Q8</accession>
<evidence type="ECO:0000313" key="8">
    <source>
        <dbReference type="EMBL" id="KBZ64537.1"/>
    </source>
</evidence>
<name>A0A051U5Q8_9MYCO</name>
<dbReference type="InterPro" id="IPR020471">
    <property type="entry name" value="AKR"/>
</dbReference>
<dbReference type="InterPro" id="IPR023210">
    <property type="entry name" value="NADP_OxRdtase_dom"/>
</dbReference>
<dbReference type="AlphaFoldDB" id="A0A051U5Q8"/>
<keyword evidence="9" id="KW-1185">Reference proteome</keyword>
<dbReference type="GO" id="GO:0016616">
    <property type="term" value="F:oxidoreductase activity, acting on the CH-OH group of donors, NAD or NADP as acceptor"/>
    <property type="evidence" value="ECO:0007669"/>
    <property type="project" value="UniProtKB-ARBA"/>
</dbReference>
<dbReference type="Proteomes" id="UP000025947">
    <property type="component" value="Unassembled WGS sequence"/>
</dbReference>
<dbReference type="PROSITE" id="PS00062">
    <property type="entry name" value="ALDOKETO_REDUCTASE_2"/>
    <property type="match status" value="1"/>
</dbReference>
<gene>
    <name evidence="8" type="ORF">K875_01925</name>
</gene>
<comment type="similarity">
    <text evidence="1">Belongs to the aldo/keto reductase family.</text>
</comment>
<dbReference type="Pfam" id="PF00248">
    <property type="entry name" value="Aldo_ket_red"/>
    <property type="match status" value="1"/>
</dbReference>
<dbReference type="FunFam" id="3.20.20.100:FF:000002">
    <property type="entry name" value="2,5-diketo-D-gluconic acid reductase A"/>
    <property type="match status" value="1"/>
</dbReference>
<dbReference type="PATRIC" id="fig|1324261.3.peg.1936"/>
<dbReference type="InterPro" id="IPR036812">
    <property type="entry name" value="NAD(P)_OxRdtase_dom_sf"/>
</dbReference>
<dbReference type="SUPFAM" id="SSF51430">
    <property type="entry name" value="NAD(P)-linked oxidoreductase"/>
    <property type="match status" value="1"/>
</dbReference>
<dbReference type="PANTHER" id="PTHR43827">
    <property type="entry name" value="2,5-DIKETO-D-GLUCONIC ACID REDUCTASE"/>
    <property type="match status" value="1"/>
</dbReference>
<evidence type="ECO:0000313" key="9">
    <source>
        <dbReference type="Proteomes" id="UP000025947"/>
    </source>
</evidence>
<comment type="caution">
    <text evidence="8">The sequence shown here is derived from an EMBL/GenBank/DDBJ whole genome shotgun (WGS) entry which is preliminary data.</text>
</comment>
<evidence type="ECO:0000256" key="4">
    <source>
        <dbReference type="PIRSR" id="PIRSR000097-1"/>
    </source>
</evidence>
<dbReference type="PANTHER" id="PTHR43827:SF3">
    <property type="entry name" value="NADP-DEPENDENT OXIDOREDUCTASE DOMAIN-CONTAINING PROTEIN"/>
    <property type="match status" value="1"/>
</dbReference>
<dbReference type="CDD" id="cd19134">
    <property type="entry name" value="AKR_AKR5H1"/>
    <property type="match status" value="1"/>
</dbReference>
<reference evidence="8 9" key="1">
    <citation type="submission" date="2014-04" db="EMBL/GenBank/DDBJ databases">
        <title>The Genome Sequence of Mycobacterium tuberculosis TKK-01-0051.</title>
        <authorList>
            <consortium name="The Broad Institute Genomics Platform"/>
            <consortium name="The Broad Institute Genome Sequencing Center for Infectious Disease"/>
            <person name="Earl A.M."/>
            <person name="Cohen K."/>
            <person name="Pym A."/>
            <person name="Bishai W."/>
            <person name="Maharaj K."/>
            <person name="Desjardins C."/>
            <person name="Abeel T."/>
            <person name="Young S."/>
            <person name="Zeng Q."/>
            <person name="Gargeya S."/>
            <person name="Abouelleil A."/>
            <person name="Alvarado L."/>
            <person name="Chapman S.B."/>
            <person name="Gainer-Dewar J."/>
            <person name="Goldberg J."/>
            <person name="Griggs A."/>
            <person name="Gujja S."/>
            <person name="Hansen M."/>
            <person name="Howarth C."/>
            <person name="Imamovic A."/>
            <person name="Larimer J."/>
            <person name="Murphy C."/>
            <person name="Naylor J."/>
            <person name="Pearson M."/>
            <person name="Poon T.W."/>
            <person name="Priest M."/>
            <person name="Roberts A."/>
            <person name="Saif S."/>
            <person name="Shea T."/>
            <person name="Sykes S."/>
            <person name="Wortman J."/>
            <person name="Nusbaum C."/>
            <person name="Birren B."/>
        </authorList>
    </citation>
    <scope>NUCLEOTIDE SEQUENCE [LARGE SCALE GENOMIC DNA]</scope>
    <source>
        <strain evidence="8 9">TKK-01-0051</strain>
    </source>
</reference>
<dbReference type="EMBL" id="JLXW01000005">
    <property type="protein sequence ID" value="KBZ64537.1"/>
    <property type="molecule type" value="Genomic_DNA"/>
</dbReference>
<feature type="domain" description="NADP-dependent oxidoreductase" evidence="7">
    <location>
        <begin position="30"/>
        <end position="269"/>
    </location>
</feature>